<dbReference type="Proteomes" id="UP000655410">
    <property type="component" value="Unassembled WGS sequence"/>
</dbReference>
<dbReference type="EMBL" id="BMNI01000016">
    <property type="protein sequence ID" value="GGO94044.1"/>
    <property type="molecule type" value="Genomic_DNA"/>
</dbReference>
<comment type="caution">
    <text evidence="2">The sequence shown here is derived from an EMBL/GenBank/DDBJ whole genome shotgun (WGS) entry which is preliminary data.</text>
</comment>
<evidence type="ECO:0000256" key="1">
    <source>
        <dbReference type="SAM" id="MobiDB-lite"/>
    </source>
</evidence>
<sequence>MDAAPMPLPCAVGLQFDIGGQISPALLLEWKQAPDKRGRMMWWGLVAFARPSIAHPAIPFTLTVEWVPPTALTGVPRGRMWTGRKDSGTSSADSPTARSV</sequence>
<feature type="region of interest" description="Disordered" evidence="1">
    <location>
        <begin position="75"/>
        <end position="100"/>
    </location>
</feature>
<dbReference type="RefSeq" id="WP_188785303.1">
    <property type="nucleotide sequence ID" value="NZ_BMNI01000016.1"/>
</dbReference>
<gene>
    <name evidence="2" type="ORF">GCM10011584_34160</name>
</gene>
<proteinExistence type="predicted"/>
<evidence type="ECO:0000313" key="2">
    <source>
        <dbReference type="EMBL" id="GGO94044.1"/>
    </source>
</evidence>
<organism evidence="2 3">
    <name type="scientific">Nocardioides phosphati</name>
    <dbReference type="NCBI Taxonomy" id="1867775"/>
    <lineage>
        <taxon>Bacteria</taxon>
        <taxon>Bacillati</taxon>
        <taxon>Actinomycetota</taxon>
        <taxon>Actinomycetes</taxon>
        <taxon>Propionibacteriales</taxon>
        <taxon>Nocardioidaceae</taxon>
        <taxon>Nocardioides</taxon>
    </lineage>
</organism>
<keyword evidence="3" id="KW-1185">Reference proteome</keyword>
<evidence type="ECO:0000313" key="3">
    <source>
        <dbReference type="Proteomes" id="UP000655410"/>
    </source>
</evidence>
<reference evidence="3" key="1">
    <citation type="journal article" date="2019" name="Int. J. Syst. Evol. Microbiol.">
        <title>The Global Catalogue of Microorganisms (GCM) 10K type strain sequencing project: providing services to taxonomists for standard genome sequencing and annotation.</title>
        <authorList>
            <consortium name="The Broad Institute Genomics Platform"/>
            <consortium name="The Broad Institute Genome Sequencing Center for Infectious Disease"/>
            <person name="Wu L."/>
            <person name="Ma J."/>
        </authorList>
    </citation>
    <scope>NUCLEOTIDE SEQUENCE [LARGE SCALE GENOMIC DNA]</scope>
    <source>
        <strain evidence="3">CGMCC 4.7371</strain>
    </source>
</reference>
<accession>A0ABQ2NEZ7</accession>
<name>A0ABQ2NEZ7_9ACTN</name>
<protein>
    <submittedName>
        <fullName evidence="2">Uncharacterized protein</fullName>
    </submittedName>
</protein>
<feature type="compositionally biased region" description="Polar residues" evidence="1">
    <location>
        <begin position="88"/>
        <end position="100"/>
    </location>
</feature>